<reference evidence="4 5" key="1">
    <citation type="submission" date="2023-07" db="EMBL/GenBank/DDBJ databases">
        <title>Comparative genomics of wheat-associated soil bacteria to identify genetic determinants of phenazine resistance.</title>
        <authorList>
            <person name="Mouncey N."/>
        </authorList>
    </citation>
    <scope>NUCLEOTIDE SEQUENCE [LARGE SCALE GENOMIC DNA]</scope>
    <source>
        <strain evidence="4 5">W4I11</strain>
    </source>
</reference>
<evidence type="ECO:0000313" key="4">
    <source>
        <dbReference type="EMBL" id="MDQ0995035.1"/>
    </source>
</evidence>
<protein>
    <submittedName>
        <fullName evidence="4">Peptidoglycan/LPS O-acetylase OafA/YrhL</fullName>
    </submittedName>
</protein>
<name>A0ABU0S501_9HYPH</name>
<evidence type="ECO:0000256" key="2">
    <source>
        <dbReference type="SAM" id="Phobius"/>
    </source>
</evidence>
<dbReference type="InterPro" id="IPR002656">
    <property type="entry name" value="Acyl_transf_3_dom"/>
</dbReference>
<gene>
    <name evidence="4" type="ORF">QFZ34_000212</name>
</gene>
<accession>A0ABU0S501</accession>
<evidence type="ECO:0000256" key="1">
    <source>
        <dbReference type="SAM" id="MobiDB-lite"/>
    </source>
</evidence>
<feature type="transmembrane region" description="Helical" evidence="2">
    <location>
        <begin position="39"/>
        <end position="57"/>
    </location>
</feature>
<keyword evidence="2" id="KW-0812">Transmembrane</keyword>
<comment type="caution">
    <text evidence="4">The sequence shown here is derived from an EMBL/GenBank/DDBJ whole genome shotgun (WGS) entry which is preliminary data.</text>
</comment>
<feature type="transmembrane region" description="Helical" evidence="2">
    <location>
        <begin position="251"/>
        <end position="270"/>
    </location>
</feature>
<keyword evidence="5" id="KW-1185">Reference proteome</keyword>
<dbReference type="Proteomes" id="UP001237780">
    <property type="component" value="Unassembled WGS sequence"/>
</dbReference>
<feature type="transmembrane region" description="Helical" evidence="2">
    <location>
        <begin position="316"/>
        <end position="336"/>
    </location>
</feature>
<dbReference type="PANTHER" id="PTHR23028:SF134">
    <property type="entry name" value="PUTATIVE (AFU_ORTHOLOGUE AFUA_4G08520)-RELATED"/>
    <property type="match status" value="1"/>
</dbReference>
<dbReference type="EMBL" id="JAUSZT010000001">
    <property type="protein sequence ID" value="MDQ0995035.1"/>
    <property type="molecule type" value="Genomic_DNA"/>
</dbReference>
<feature type="transmembrane region" description="Helical" evidence="2">
    <location>
        <begin position="141"/>
        <end position="161"/>
    </location>
</feature>
<organism evidence="4 5">
    <name type="scientific">Phyllobacterium ifriqiyense</name>
    <dbReference type="NCBI Taxonomy" id="314238"/>
    <lineage>
        <taxon>Bacteria</taxon>
        <taxon>Pseudomonadati</taxon>
        <taxon>Pseudomonadota</taxon>
        <taxon>Alphaproteobacteria</taxon>
        <taxon>Hyphomicrobiales</taxon>
        <taxon>Phyllobacteriaceae</taxon>
        <taxon>Phyllobacterium</taxon>
    </lineage>
</organism>
<keyword evidence="2" id="KW-0472">Membrane</keyword>
<dbReference type="RefSeq" id="WP_307275681.1">
    <property type="nucleotide sequence ID" value="NZ_JAUSZT010000001.1"/>
</dbReference>
<evidence type="ECO:0000259" key="3">
    <source>
        <dbReference type="Pfam" id="PF01757"/>
    </source>
</evidence>
<feature type="transmembrane region" description="Helical" evidence="2">
    <location>
        <begin position="196"/>
        <end position="214"/>
    </location>
</feature>
<feature type="transmembrane region" description="Helical" evidence="2">
    <location>
        <begin position="78"/>
        <end position="100"/>
    </location>
</feature>
<dbReference type="PANTHER" id="PTHR23028">
    <property type="entry name" value="ACETYLTRANSFERASE"/>
    <property type="match status" value="1"/>
</dbReference>
<keyword evidence="2" id="KW-1133">Transmembrane helix</keyword>
<feature type="transmembrane region" description="Helical" evidence="2">
    <location>
        <begin position="226"/>
        <end position="245"/>
    </location>
</feature>
<feature type="transmembrane region" description="Helical" evidence="2">
    <location>
        <begin position="282"/>
        <end position="304"/>
    </location>
</feature>
<evidence type="ECO:0000313" key="5">
    <source>
        <dbReference type="Proteomes" id="UP001237780"/>
    </source>
</evidence>
<dbReference type="InterPro" id="IPR050879">
    <property type="entry name" value="Acyltransferase_3"/>
</dbReference>
<feature type="domain" description="Acyltransferase 3" evidence="3">
    <location>
        <begin position="9"/>
        <end position="332"/>
    </location>
</feature>
<feature type="region of interest" description="Disordered" evidence="1">
    <location>
        <begin position="356"/>
        <end position="380"/>
    </location>
</feature>
<proteinExistence type="predicted"/>
<dbReference type="Pfam" id="PF01757">
    <property type="entry name" value="Acyl_transf_3"/>
    <property type="match status" value="1"/>
</dbReference>
<feature type="transmembrane region" description="Helical" evidence="2">
    <location>
        <begin position="12"/>
        <end position="33"/>
    </location>
</feature>
<feature type="transmembrane region" description="Helical" evidence="2">
    <location>
        <begin position="166"/>
        <end position="184"/>
    </location>
</feature>
<sequence length="380" mass="42192">MNVQRYDMLDGLRGVAALLVVGFHLSQFGMIPAIVPRGYLAVDFFFVLSGFVVAHAYERDLRTHLSLGSFIIKRMIRLYPLALLGAGMGLVVLLLKWLFFPGKVESLEVLLASGMLNLAMVPSFLSATATSHDLFPGNGPLWSLFFELLINLLWAVCGIWLRTSTLILIIVVSLVFLAVFVNRYHTLNIGYDTATFWGGLARVCFGFPLGVVIYREQHRLSANARHWSMFTLSAALVFVLAIPVAVSERNFPWLDLVFISLCLPAIVIGGTGQTNTMRFGSLLGSLSYPIYVLHFPIVLMMSGLSQSLLSGWNTHIIASMSFVMILAFSWMALRLYDEPMRRMLTSLTRKGDGKFYKPFPTPEPVSGATQPDGGQIDVRL</sequence>